<evidence type="ECO:0000256" key="1">
    <source>
        <dbReference type="ARBA" id="ARBA00004429"/>
    </source>
</evidence>
<keyword evidence="7" id="KW-1133">Transmembrane helix</keyword>
<evidence type="ECO:0000256" key="3">
    <source>
        <dbReference type="ARBA" id="ARBA00023224"/>
    </source>
</evidence>
<dbReference type="SUPFAM" id="SSF58104">
    <property type="entry name" value="Methyl-accepting chemotaxis protein (MCP) signaling domain"/>
    <property type="match status" value="1"/>
</dbReference>
<feature type="domain" description="T-SNARE coiled-coil homology" evidence="9">
    <location>
        <begin position="584"/>
        <end position="646"/>
    </location>
</feature>
<dbReference type="AlphaFoldDB" id="A0A948RSF2"/>
<dbReference type="PROSITE" id="PS50111">
    <property type="entry name" value="CHEMOTAXIS_TRANSDUC_2"/>
    <property type="match status" value="1"/>
</dbReference>
<dbReference type="CDD" id="cd06225">
    <property type="entry name" value="HAMP"/>
    <property type="match status" value="1"/>
</dbReference>
<evidence type="ECO:0000256" key="4">
    <source>
        <dbReference type="ARBA" id="ARBA00029447"/>
    </source>
</evidence>
<feature type="region of interest" description="Disordered" evidence="6">
    <location>
        <begin position="661"/>
        <end position="682"/>
    </location>
</feature>
<dbReference type="InterPro" id="IPR004089">
    <property type="entry name" value="MCPsignal_dom"/>
</dbReference>
<gene>
    <name evidence="11" type="ORF">KJ970_04370</name>
</gene>
<evidence type="ECO:0000256" key="6">
    <source>
        <dbReference type="SAM" id="MobiDB-lite"/>
    </source>
</evidence>
<dbReference type="InterPro" id="IPR003660">
    <property type="entry name" value="HAMP_dom"/>
</dbReference>
<dbReference type="PANTHER" id="PTHR32089">
    <property type="entry name" value="METHYL-ACCEPTING CHEMOTAXIS PROTEIN MCPB"/>
    <property type="match status" value="1"/>
</dbReference>
<dbReference type="PANTHER" id="PTHR32089:SF112">
    <property type="entry name" value="LYSOZYME-LIKE PROTEIN-RELATED"/>
    <property type="match status" value="1"/>
</dbReference>
<keyword evidence="2" id="KW-1003">Cell membrane</keyword>
<dbReference type="Gene3D" id="1.10.287.950">
    <property type="entry name" value="Methyl-accepting chemotaxis protein"/>
    <property type="match status" value="1"/>
</dbReference>
<comment type="similarity">
    <text evidence="4">Belongs to the methyl-accepting chemotaxis (MCP) protein family.</text>
</comment>
<accession>A0A948RSF2</accession>
<keyword evidence="7" id="KW-0472">Membrane</keyword>
<evidence type="ECO:0000256" key="2">
    <source>
        <dbReference type="ARBA" id="ARBA00022519"/>
    </source>
</evidence>
<evidence type="ECO:0000259" key="10">
    <source>
        <dbReference type="PROSITE" id="PS50885"/>
    </source>
</evidence>
<keyword evidence="2" id="KW-0997">Cell inner membrane</keyword>
<keyword evidence="3 5" id="KW-0807">Transducer</keyword>
<evidence type="ECO:0000259" key="8">
    <source>
        <dbReference type="PROSITE" id="PS50111"/>
    </source>
</evidence>
<evidence type="ECO:0000256" key="7">
    <source>
        <dbReference type="SAM" id="Phobius"/>
    </source>
</evidence>
<proteinExistence type="inferred from homology"/>
<reference evidence="11" key="1">
    <citation type="submission" date="2021-05" db="EMBL/GenBank/DDBJ databases">
        <title>Energy efficiency and biological interactions define the core microbiome of deep oligotrophic groundwater.</title>
        <authorList>
            <person name="Mehrshad M."/>
            <person name="Lopez-Fernandez M."/>
            <person name="Bell E."/>
            <person name="Bernier-Latmani R."/>
            <person name="Bertilsson S."/>
            <person name="Dopson M."/>
        </authorList>
    </citation>
    <scope>NUCLEOTIDE SEQUENCE</scope>
    <source>
        <strain evidence="11">Modern_marine.mb.64</strain>
    </source>
</reference>
<dbReference type="SMART" id="SM00283">
    <property type="entry name" value="MA"/>
    <property type="match status" value="1"/>
</dbReference>
<dbReference type="EMBL" id="JAHJDP010000023">
    <property type="protein sequence ID" value="MBU2690140.1"/>
    <property type="molecule type" value="Genomic_DNA"/>
</dbReference>
<dbReference type="PROSITE" id="PS50192">
    <property type="entry name" value="T_SNARE"/>
    <property type="match status" value="1"/>
</dbReference>
<evidence type="ECO:0000256" key="5">
    <source>
        <dbReference type="PROSITE-ProRule" id="PRU00284"/>
    </source>
</evidence>
<dbReference type="PROSITE" id="PS50885">
    <property type="entry name" value="HAMP"/>
    <property type="match status" value="1"/>
</dbReference>
<dbReference type="Proteomes" id="UP000777784">
    <property type="component" value="Unassembled WGS sequence"/>
</dbReference>
<evidence type="ECO:0000313" key="12">
    <source>
        <dbReference type="Proteomes" id="UP000777784"/>
    </source>
</evidence>
<evidence type="ECO:0000259" key="9">
    <source>
        <dbReference type="PROSITE" id="PS50192"/>
    </source>
</evidence>
<name>A0A948RSF2_UNCEI</name>
<dbReference type="GO" id="GO:0007165">
    <property type="term" value="P:signal transduction"/>
    <property type="evidence" value="ECO:0007669"/>
    <property type="project" value="UniProtKB-KW"/>
</dbReference>
<dbReference type="InterPro" id="IPR000727">
    <property type="entry name" value="T_SNARE_dom"/>
</dbReference>
<dbReference type="GO" id="GO:0005886">
    <property type="term" value="C:plasma membrane"/>
    <property type="evidence" value="ECO:0007669"/>
    <property type="project" value="UniProtKB-SubCell"/>
</dbReference>
<feature type="domain" description="HAMP" evidence="10">
    <location>
        <begin position="349"/>
        <end position="406"/>
    </location>
</feature>
<organism evidence="11 12">
    <name type="scientific">Eiseniibacteriota bacterium</name>
    <dbReference type="NCBI Taxonomy" id="2212470"/>
    <lineage>
        <taxon>Bacteria</taxon>
        <taxon>Candidatus Eiseniibacteriota</taxon>
    </lineage>
</organism>
<comment type="caution">
    <text evidence="11">The sequence shown here is derived from an EMBL/GenBank/DDBJ whole genome shotgun (WGS) entry which is preliminary data.</text>
</comment>
<comment type="subcellular location">
    <subcellularLocation>
        <location evidence="1">Cell inner membrane</location>
        <topology evidence="1">Multi-pass membrane protein</topology>
    </subcellularLocation>
</comment>
<dbReference type="Pfam" id="PF00015">
    <property type="entry name" value="MCPsignal"/>
    <property type="match status" value="1"/>
</dbReference>
<feature type="domain" description="Methyl-accepting transducer" evidence="8">
    <location>
        <begin position="425"/>
        <end position="661"/>
    </location>
</feature>
<protein>
    <submittedName>
        <fullName evidence="11">Methyl-accepting chemotaxis protein</fullName>
    </submittedName>
</protein>
<sequence length="697" mass="75047">MSIFKYWKNSSIRFKINSILIPSLLPILAIGWASYDSHKNSSITSSENLARIVVTNSSEQVNDFLSSQYEKFVSITDQLTFGLAIEFETMDELASQMQSMQNSTGFNLFLVMDDKNQVLLSTFQNNGLTHETNTLKGISVQEAAVFNKEAKTDIAFIKSDILKKLSLDNTSTLVCAYPCQNSSGDFNGWFLAYVDWGMIQKNLSMAYKQLCNNELVDSKIFLYDKSSQTAFTHSDPELLGTIYDSASLFSGSEMTVETADTDPGETEEVSSSVVKGRVNDEKCYIATAGIIGPKNLLAGTGIKSPDYEYVIVIPENNVLADVRNILRLTGIMVLAGAVFILLVIWLVSRNISSVIKATIEALRDISQGDGDLTKRLATSSTNTKNEIDILARYFNAFTEKIQGIIQDVAETTSSLNEASQKLSATSTNMSLRSDEITSQSNNLASATGELSTNLNTVATVSDDMSLSVRNVATAIEEMSSSLSEVAKSCSQASQIASNANTKAQHAGDTMKQLSSSATEIGKVLDTISDIADQTNLLALNATIEAASAGEAGKGFAVVANEVKELAKQTAIATEEIGRQINDMQNSTGSAVKAIEEISNVIEEINSITHTIASAVEEQSSTTDEISSSIAGASDAAINISNNVQEASSGANEISSSIQSLNQTAHDTSENSNETKENSQNLSAISSRLHELVNLFKV</sequence>
<dbReference type="SMART" id="SM00304">
    <property type="entry name" value="HAMP"/>
    <property type="match status" value="2"/>
</dbReference>
<evidence type="ECO:0000313" key="11">
    <source>
        <dbReference type="EMBL" id="MBU2690140.1"/>
    </source>
</evidence>
<feature type="compositionally biased region" description="Basic and acidic residues" evidence="6">
    <location>
        <begin position="666"/>
        <end position="676"/>
    </location>
</feature>
<keyword evidence="7" id="KW-0812">Transmembrane</keyword>
<feature type="transmembrane region" description="Helical" evidence="7">
    <location>
        <begin position="325"/>
        <end position="347"/>
    </location>
</feature>
<dbReference type="Gene3D" id="6.10.340.10">
    <property type="match status" value="1"/>
</dbReference>